<dbReference type="Proteomes" id="UP000831701">
    <property type="component" value="Chromosome 6"/>
</dbReference>
<evidence type="ECO:0000313" key="2">
    <source>
        <dbReference type="Proteomes" id="UP000831701"/>
    </source>
</evidence>
<organism evidence="1 2">
    <name type="scientific">Scortum barcoo</name>
    <name type="common">barcoo grunter</name>
    <dbReference type="NCBI Taxonomy" id="214431"/>
    <lineage>
        <taxon>Eukaryota</taxon>
        <taxon>Metazoa</taxon>
        <taxon>Chordata</taxon>
        <taxon>Craniata</taxon>
        <taxon>Vertebrata</taxon>
        <taxon>Euteleostomi</taxon>
        <taxon>Actinopterygii</taxon>
        <taxon>Neopterygii</taxon>
        <taxon>Teleostei</taxon>
        <taxon>Neoteleostei</taxon>
        <taxon>Acanthomorphata</taxon>
        <taxon>Eupercaria</taxon>
        <taxon>Centrarchiformes</taxon>
        <taxon>Terapontoidei</taxon>
        <taxon>Terapontidae</taxon>
        <taxon>Scortum</taxon>
    </lineage>
</organism>
<name>A0ACB8WRZ3_9TELE</name>
<accession>A0ACB8WRZ3</accession>
<sequence length="208" mass="22957">MLENVSQKQKQSCSQTSTNKYPAALYANSGSVLQSKKDEEEQHSFTEQLADIHLPPEGSRLSEVMSHCHMQTGKTGWLGIKIFILLTASPANAGLMWMLLKGRRAMTPSEVLGLNVSVVDFLYCLCLPLDIYTTLHETSEAVHAVREALFALNIFGCPGCGRVRRLRADQLQRLFHSAGPAKLRPVHQPDVLSVPPQTVLVNNSHSPL</sequence>
<comment type="caution">
    <text evidence="1">The sequence shown here is derived from an EMBL/GenBank/DDBJ whole genome shotgun (WGS) entry which is preliminary data.</text>
</comment>
<protein>
    <submittedName>
        <fullName evidence="1">Uncharacterized protein</fullName>
    </submittedName>
</protein>
<reference evidence="1" key="1">
    <citation type="submission" date="2022-04" db="EMBL/GenBank/DDBJ databases">
        <title>Jade perch genome.</title>
        <authorList>
            <person name="Chao B."/>
        </authorList>
    </citation>
    <scope>NUCLEOTIDE SEQUENCE</scope>
    <source>
        <strain evidence="1">CB-2022</strain>
    </source>
</reference>
<keyword evidence="2" id="KW-1185">Reference proteome</keyword>
<dbReference type="EMBL" id="CM041536">
    <property type="protein sequence ID" value="KAI3370571.1"/>
    <property type="molecule type" value="Genomic_DNA"/>
</dbReference>
<proteinExistence type="predicted"/>
<gene>
    <name evidence="1" type="ORF">L3Q82_007076</name>
</gene>
<evidence type="ECO:0000313" key="1">
    <source>
        <dbReference type="EMBL" id="KAI3370571.1"/>
    </source>
</evidence>